<evidence type="ECO:0000313" key="3">
    <source>
        <dbReference type="Proteomes" id="UP000031397"/>
    </source>
</evidence>
<feature type="domain" description="Core" evidence="1">
    <location>
        <begin position="1"/>
        <end position="111"/>
    </location>
</feature>
<evidence type="ECO:0000259" key="1">
    <source>
        <dbReference type="Pfam" id="PF01521"/>
    </source>
</evidence>
<dbReference type="SUPFAM" id="SSF89360">
    <property type="entry name" value="HesB-like domain"/>
    <property type="match status" value="1"/>
</dbReference>
<reference evidence="2 3" key="1">
    <citation type="submission" date="2014-06" db="EMBL/GenBank/DDBJ databases">
        <title>Functional and comparative genomic analyses of the Drosophila gut microbiota identify candidate symbiosis factors.</title>
        <authorList>
            <person name="Newell P.D."/>
            <person name="Chaston J.M."/>
            <person name="Douglas A.E."/>
        </authorList>
    </citation>
    <scope>NUCLEOTIDE SEQUENCE [LARGE SCALE GENOMIC DNA]</scope>
    <source>
        <strain evidence="2 3">DmCS_002</strain>
    </source>
</reference>
<dbReference type="RefSeq" id="WP_039143318.1">
    <property type="nucleotide sequence ID" value="NZ_JOJZ01000009.1"/>
</dbReference>
<dbReference type="EMBL" id="JOJZ01000009">
    <property type="protein sequence ID" value="KID42325.1"/>
    <property type="molecule type" value="Genomic_DNA"/>
</dbReference>
<dbReference type="PATRIC" id="fig|1614.7.peg.244"/>
<dbReference type="OrthoDB" id="2187371at2"/>
<proteinExistence type="predicted"/>
<comment type="caution">
    <text evidence="2">The sequence shown here is derived from an EMBL/GenBank/DDBJ whole genome shotgun (WGS) entry which is preliminary data.</text>
</comment>
<dbReference type="InterPro" id="IPR035903">
    <property type="entry name" value="HesB-like_dom_sf"/>
</dbReference>
<evidence type="ECO:0000313" key="2">
    <source>
        <dbReference type="EMBL" id="KID42325.1"/>
    </source>
</evidence>
<gene>
    <name evidence="2" type="ORF">LfDm3_0254</name>
</gene>
<dbReference type="Proteomes" id="UP000031397">
    <property type="component" value="Unassembled WGS sequence"/>
</dbReference>
<accession>A0A0C1LZM3</accession>
<name>A0A0C1LZM3_9LACO</name>
<dbReference type="AlphaFoldDB" id="A0A0C1LZM3"/>
<dbReference type="InterPro" id="IPR000361">
    <property type="entry name" value="ATAP_core_dom"/>
</dbReference>
<dbReference type="Gene3D" id="2.60.300.12">
    <property type="entry name" value="HesB-like domain"/>
    <property type="match status" value="1"/>
</dbReference>
<protein>
    <recommendedName>
        <fullName evidence="1">Core domain-containing protein</fullName>
    </recommendedName>
</protein>
<dbReference type="GeneID" id="74912947"/>
<keyword evidence="3" id="KW-1185">Reference proteome</keyword>
<organism evidence="2 3">
    <name type="scientific">Fructilactobacillus fructivorans</name>
    <dbReference type="NCBI Taxonomy" id="1614"/>
    <lineage>
        <taxon>Bacteria</taxon>
        <taxon>Bacillati</taxon>
        <taxon>Bacillota</taxon>
        <taxon>Bacilli</taxon>
        <taxon>Lactobacillales</taxon>
        <taxon>Lactobacillaceae</taxon>
        <taxon>Fructilactobacillus</taxon>
    </lineage>
</organism>
<dbReference type="Pfam" id="PF01521">
    <property type="entry name" value="Fe-S_biosyn"/>
    <property type="match status" value="1"/>
</dbReference>
<sequence length="116" mass="12451">MKLTITDDAMAYMKKRLAGANAYLLAANDGSNNFSEGAGGACTVGDAFQVVGVSKAPSDYDVKLENNQDADVLTSKNDMTFFGPGLKLDFKNNFLQLKDDGEMIDGQVTTNNQVDK</sequence>